<comment type="caution">
    <text evidence="2">The sequence shown here is derived from an EMBL/GenBank/DDBJ whole genome shotgun (WGS) entry which is preliminary data.</text>
</comment>
<accession>A0A1F4UW65</accession>
<keyword evidence="1" id="KW-0175">Coiled coil</keyword>
<protein>
    <submittedName>
        <fullName evidence="2">Uncharacterized protein</fullName>
    </submittedName>
</protein>
<proteinExistence type="predicted"/>
<gene>
    <name evidence="2" type="ORF">A2W32_01805</name>
</gene>
<dbReference type="STRING" id="1802610.A2W32_01805"/>
<dbReference type="EMBL" id="MEUT01000055">
    <property type="protein sequence ID" value="OGC49197.1"/>
    <property type="molecule type" value="Genomic_DNA"/>
</dbReference>
<dbReference type="Proteomes" id="UP000177371">
    <property type="component" value="Unassembled WGS sequence"/>
</dbReference>
<evidence type="ECO:0000313" key="2">
    <source>
        <dbReference type="EMBL" id="OGC49197.1"/>
    </source>
</evidence>
<reference evidence="2 3" key="1">
    <citation type="journal article" date="2016" name="Nat. Commun.">
        <title>Thousands of microbial genomes shed light on interconnected biogeochemical processes in an aquifer system.</title>
        <authorList>
            <person name="Anantharaman K."/>
            <person name="Brown C.T."/>
            <person name="Hug L.A."/>
            <person name="Sharon I."/>
            <person name="Castelle C.J."/>
            <person name="Probst A.J."/>
            <person name="Thomas B.C."/>
            <person name="Singh A."/>
            <person name="Wilkins M.J."/>
            <person name="Karaoz U."/>
            <person name="Brodie E.L."/>
            <person name="Williams K.H."/>
            <person name="Hubbard S.S."/>
            <person name="Banfield J.F."/>
        </authorList>
    </citation>
    <scope>NUCLEOTIDE SEQUENCE [LARGE SCALE GENOMIC DNA]</scope>
</reference>
<dbReference type="AlphaFoldDB" id="A0A1F4UW65"/>
<evidence type="ECO:0000256" key="1">
    <source>
        <dbReference type="SAM" id="Coils"/>
    </source>
</evidence>
<feature type="coiled-coil region" evidence="1">
    <location>
        <begin position="17"/>
        <end position="44"/>
    </location>
</feature>
<sequence>MSQTAMPIKPKFDFDNAGDIKQKIKNLEEGIARAKVNYDLFTAEATKQVDLQKTLQEELAILKLQAQQQGVNLEEN</sequence>
<name>A0A1F4UW65_UNCKA</name>
<organism evidence="2 3">
    <name type="scientific">candidate division WWE3 bacterium RBG_16_37_10</name>
    <dbReference type="NCBI Taxonomy" id="1802610"/>
    <lineage>
        <taxon>Bacteria</taxon>
        <taxon>Katanobacteria</taxon>
    </lineage>
</organism>
<evidence type="ECO:0000313" key="3">
    <source>
        <dbReference type="Proteomes" id="UP000177371"/>
    </source>
</evidence>